<dbReference type="AlphaFoldDB" id="A0A8J4ELD8"/>
<sequence length="334" mass="33443">MRLALGLDMGGTATRAVLAAETGAVLGTGAAGPGNPFAHAPEHAAGALREAVRAALGDHDPAAVGLGVLGVAGGNVLTVPAVGDTFRRAWHELGLRCPMQVVSDVEVAYAAGTAEPDGTLLIAGTGTSAGRITGHRLARAFAGYGWLLGDEGAGFWLGREAVRARLLVTDGLQDPGILTDLVAAELPLDPANPGSETERTVTAIDHAHPLRLARLASLVSTAAEAGDPVARDIVARAGRHLFTLATAAYGGGPLVLSGSVIGPATPVGAELRRRLATWSPQPHQPAPRVLTAGSGAAGAAWLAAAALPGIADPVALHRSIVGTPAESPGGTPPR</sequence>
<keyword evidence="2" id="KW-0808">Transferase</keyword>
<gene>
    <name evidence="2" type="ORF">NUM_32990</name>
</gene>
<dbReference type="EMBL" id="BOPO01000055">
    <property type="protein sequence ID" value="GIL28045.1"/>
    <property type="molecule type" value="Genomic_DNA"/>
</dbReference>
<dbReference type="InterPro" id="IPR052519">
    <property type="entry name" value="Euk-type_GlcNAc_Kinase"/>
</dbReference>
<evidence type="ECO:0000259" key="1">
    <source>
        <dbReference type="Pfam" id="PF01869"/>
    </source>
</evidence>
<dbReference type="GO" id="GO:0016301">
    <property type="term" value="F:kinase activity"/>
    <property type="evidence" value="ECO:0007669"/>
    <property type="project" value="UniProtKB-KW"/>
</dbReference>
<keyword evidence="2" id="KW-0418">Kinase</keyword>
<accession>A0A8J4ELD8</accession>
<organism evidence="2 3">
    <name type="scientific">Actinocatenispora comari</name>
    <dbReference type="NCBI Taxonomy" id="2807577"/>
    <lineage>
        <taxon>Bacteria</taxon>
        <taxon>Bacillati</taxon>
        <taxon>Actinomycetota</taxon>
        <taxon>Actinomycetes</taxon>
        <taxon>Micromonosporales</taxon>
        <taxon>Micromonosporaceae</taxon>
        <taxon>Actinocatenispora</taxon>
    </lineage>
</organism>
<dbReference type="Gene3D" id="3.30.420.40">
    <property type="match status" value="2"/>
</dbReference>
<dbReference type="Proteomes" id="UP000614996">
    <property type="component" value="Unassembled WGS sequence"/>
</dbReference>
<reference evidence="3" key="1">
    <citation type="journal article" date="2021" name="Int. J. Syst. Evol. Microbiol.">
        <title>Actinocatenispora comari sp. nov., an endophytic actinomycete isolated from aerial parts of Comarum salesowianum.</title>
        <authorList>
            <person name="Oyunbileg N."/>
            <person name="Iizaka Y."/>
            <person name="Hamada M."/>
            <person name="Davaapurev B.O."/>
            <person name="Fukumoto A."/>
            <person name="Tsetseg B."/>
            <person name="Kato F."/>
            <person name="Tamura T."/>
            <person name="Batkhuu J."/>
            <person name="Anzai Y."/>
        </authorList>
    </citation>
    <scope>NUCLEOTIDE SEQUENCE [LARGE SCALE GENOMIC DNA]</scope>
    <source>
        <strain evidence="3">NUM-2625</strain>
    </source>
</reference>
<dbReference type="PANTHER" id="PTHR43190">
    <property type="entry name" value="N-ACETYL-D-GLUCOSAMINE KINASE"/>
    <property type="match status" value="1"/>
</dbReference>
<name>A0A8J4ELD8_9ACTN</name>
<dbReference type="InterPro" id="IPR043129">
    <property type="entry name" value="ATPase_NBD"/>
</dbReference>
<evidence type="ECO:0000313" key="3">
    <source>
        <dbReference type="Proteomes" id="UP000614996"/>
    </source>
</evidence>
<proteinExistence type="predicted"/>
<protein>
    <submittedName>
        <fullName evidence="2">N-acetylglucosamine kinase</fullName>
    </submittedName>
</protein>
<dbReference type="SUPFAM" id="SSF53067">
    <property type="entry name" value="Actin-like ATPase domain"/>
    <property type="match status" value="2"/>
</dbReference>
<dbReference type="Pfam" id="PF01869">
    <property type="entry name" value="BcrAD_BadFG"/>
    <property type="match status" value="1"/>
</dbReference>
<keyword evidence="3" id="KW-1185">Reference proteome</keyword>
<dbReference type="PANTHER" id="PTHR43190:SF3">
    <property type="entry name" value="N-ACETYL-D-GLUCOSAMINE KINASE"/>
    <property type="match status" value="1"/>
</dbReference>
<feature type="domain" description="ATPase BadF/BadG/BcrA/BcrD type" evidence="1">
    <location>
        <begin position="5"/>
        <end position="245"/>
    </location>
</feature>
<comment type="caution">
    <text evidence="2">The sequence shown here is derived from an EMBL/GenBank/DDBJ whole genome shotgun (WGS) entry which is preliminary data.</text>
</comment>
<evidence type="ECO:0000313" key="2">
    <source>
        <dbReference type="EMBL" id="GIL28045.1"/>
    </source>
</evidence>
<dbReference type="InterPro" id="IPR002731">
    <property type="entry name" value="ATPase_BadF"/>
</dbReference>